<keyword evidence="4" id="KW-1185">Reference proteome</keyword>
<dbReference type="Pfam" id="PF19630">
    <property type="entry name" value="DUF6134"/>
    <property type="match status" value="1"/>
</dbReference>
<evidence type="ECO:0000259" key="2">
    <source>
        <dbReference type="SMART" id="SM00460"/>
    </source>
</evidence>
<name>A0A6V8MEW5_9BACT</name>
<dbReference type="InterPro" id="IPR002931">
    <property type="entry name" value="Transglutaminase-like"/>
</dbReference>
<feature type="domain" description="Transglutaminase-like" evidence="2">
    <location>
        <begin position="380"/>
        <end position="441"/>
    </location>
</feature>
<dbReference type="RefSeq" id="WP_183353413.1">
    <property type="nucleotide sequence ID" value="NZ_BLXX01000002.1"/>
</dbReference>
<comment type="caution">
    <text evidence="3">The sequence shown here is derived from an EMBL/GenBank/DDBJ whole genome shotgun (WGS) entry which is preliminary data.</text>
</comment>
<feature type="chain" id="PRO_5027811253" evidence="1">
    <location>
        <begin position="26"/>
        <end position="481"/>
    </location>
</feature>
<dbReference type="PANTHER" id="PTHR33490">
    <property type="entry name" value="BLR5614 PROTEIN-RELATED"/>
    <property type="match status" value="1"/>
</dbReference>
<dbReference type="PANTHER" id="PTHR33490:SF3">
    <property type="entry name" value="CONSERVED INTEGRAL MEMBRANE PROTEIN"/>
    <property type="match status" value="1"/>
</dbReference>
<reference evidence="4" key="1">
    <citation type="submission" date="2020-06" db="EMBL/GenBank/DDBJ databases">
        <title>Draft genomic sequence of Geomonas sp. Red330.</title>
        <authorList>
            <person name="Itoh H."/>
            <person name="Zhenxing X."/>
            <person name="Ushijima N."/>
            <person name="Masuda Y."/>
            <person name="Shiratori Y."/>
            <person name="Senoo K."/>
        </authorList>
    </citation>
    <scope>NUCLEOTIDE SEQUENCE [LARGE SCALE GENOMIC DNA]</scope>
    <source>
        <strain evidence="4">Red330</strain>
    </source>
</reference>
<proteinExistence type="predicted"/>
<dbReference type="Pfam" id="PF01841">
    <property type="entry name" value="Transglut_core"/>
    <property type="match status" value="1"/>
</dbReference>
<evidence type="ECO:0000313" key="4">
    <source>
        <dbReference type="Proteomes" id="UP000556026"/>
    </source>
</evidence>
<feature type="signal peptide" evidence="1">
    <location>
        <begin position="1"/>
        <end position="25"/>
    </location>
</feature>
<keyword evidence="1" id="KW-0732">Signal</keyword>
<dbReference type="Proteomes" id="UP000556026">
    <property type="component" value="Unassembled WGS sequence"/>
</dbReference>
<organism evidence="3 4">
    <name type="scientific">Geomonas silvestris</name>
    <dbReference type="NCBI Taxonomy" id="2740184"/>
    <lineage>
        <taxon>Bacteria</taxon>
        <taxon>Pseudomonadati</taxon>
        <taxon>Thermodesulfobacteriota</taxon>
        <taxon>Desulfuromonadia</taxon>
        <taxon>Geobacterales</taxon>
        <taxon>Geobacteraceae</taxon>
        <taxon>Geomonas</taxon>
    </lineage>
</organism>
<dbReference type="InterPro" id="IPR045767">
    <property type="entry name" value="DUF6134"/>
</dbReference>
<gene>
    <name evidence="3" type="ORF">GMST_08800</name>
</gene>
<dbReference type="SMART" id="SM00460">
    <property type="entry name" value="TGc"/>
    <property type="match status" value="1"/>
</dbReference>
<sequence>MRARHAALRLLLIVTLLCLPLLLHAAEIPKIPAPPVGERWFTIIVGGERVGFAHLSIAEAPGGYRIDSDGSVKMRIMAVSREATTKESYLVGRDLALRSFSAESRVDGSPLTVRGELTSKGIKVTTESGDGKKERTLKVKGPVYPPPVLNFYPLIQGAPVGKTLKLAMLDSESVKVKQVKVEVVGVETLAPQGTVVHLRNNLYPVVDNDIWVDLKGNTVKESVRDDLVLTVAEEETTAKAALAEAALAKNDLALDFSLVKLSPPLERPAQLKKLVLDLSGFPAEFPLLQGSAQQVSRLDNGTVRFTNPNPAFHPAPADQPVAADLEPGQRIPSDNPKIVALKNEILGSQTDPAQGVRLLVQWVAREIKAAVTDNQSPVETLTSRAGNCQTHTRLYTALARSAGIPTRFVSGLVYADGKGFLYHAWAESYLNGTWVPVDPTFGEVPANLTHLKLVQGDSNDDLALLAGVIGRLKAKVVEQGY</sequence>
<dbReference type="SUPFAM" id="SSF54001">
    <property type="entry name" value="Cysteine proteinases"/>
    <property type="match status" value="1"/>
</dbReference>
<evidence type="ECO:0000313" key="3">
    <source>
        <dbReference type="EMBL" id="GFO58555.1"/>
    </source>
</evidence>
<accession>A0A6V8MEW5</accession>
<dbReference type="EMBL" id="BLXX01000002">
    <property type="protein sequence ID" value="GFO58555.1"/>
    <property type="molecule type" value="Genomic_DNA"/>
</dbReference>
<dbReference type="Gene3D" id="3.10.620.30">
    <property type="match status" value="1"/>
</dbReference>
<evidence type="ECO:0000256" key="1">
    <source>
        <dbReference type="SAM" id="SignalP"/>
    </source>
</evidence>
<protein>
    <submittedName>
        <fullName evidence="3">Transglutaminase</fullName>
    </submittedName>
</protein>
<dbReference type="InterPro" id="IPR038765">
    <property type="entry name" value="Papain-like_cys_pep_sf"/>
</dbReference>
<dbReference type="AlphaFoldDB" id="A0A6V8MEW5"/>